<evidence type="ECO:0000259" key="4">
    <source>
        <dbReference type="Pfam" id="PF25954"/>
    </source>
</evidence>
<dbReference type="InterPro" id="IPR051909">
    <property type="entry name" value="MFP_Cation_Efflux"/>
</dbReference>
<dbReference type="InterPro" id="IPR058792">
    <property type="entry name" value="Beta-barrel_RND_2"/>
</dbReference>
<dbReference type="InterPro" id="IPR006143">
    <property type="entry name" value="RND_pump_MFP"/>
</dbReference>
<evidence type="ECO:0000313" key="6">
    <source>
        <dbReference type="EMBL" id="AGA28761.1"/>
    </source>
</evidence>
<evidence type="ECO:0000256" key="1">
    <source>
        <dbReference type="ARBA" id="ARBA00009477"/>
    </source>
</evidence>
<keyword evidence="7" id="KW-1185">Reference proteome</keyword>
<reference evidence="6 7" key="1">
    <citation type="submission" date="2012-02" db="EMBL/GenBank/DDBJ databases">
        <title>Complete sequence of chromosome of Singulisphaera acidiphila DSM 18658.</title>
        <authorList>
            <consortium name="US DOE Joint Genome Institute (JGI-PGF)"/>
            <person name="Lucas S."/>
            <person name="Copeland A."/>
            <person name="Lapidus A."/>
            <person name="Glavina del Rio T."/>
            <person name="Dalin E."/>
            <person name="Tice H."/>
            <person name="Bruce D."/>
            <person name="Goodwin L."/>
            <person name="Pitluck S."/>
            <person name="Peters L."/>
            <person name="Ovchinnikova G."/>
            <person name="Chertkov O."/>
            <person name="Kyrpides N."/>
            <person name="Mavromatis K."/>
            <person name="Ivanova N."/>
            <person name="Brettin T."/>
            <person name="Detter J.C."/>
            <person name="Han C."/>
            <person name="Larimer F."/>
            <person name="Land M."/>
            <person name="Hauser L."/>
            <person name="Markowitz V."/>
            <person name="Cheng J.-F."/>
            <person name="Hugenholtz P."/>
            <person name="Woyke T."/>
            <person name="Wu D."/>
            <person name="Tindall B."/>
            <person name="Pomrenke H."/>
            <person name="Brambilla E."/>
            <person name="Klenk H.-P."/>
            <person name="Eisen J.A."/>
        </authorList>
    </citation>
    <scope>NUCLEOTIDE SEQUENCE [LARGE SCALE GENOMIC DNA]</scope>
    <source>
        <strain evidence="7">ATCC BAA-1392 / DSM 18658 / VKM B-2454 / MOB10</strain>
    </source>
</reference>
<feature type="region of interest" description="Disordered" evidence="3">
    <location>
        <begin position="1"/>
        <end position="28"/>
    </location>
</feature>
<dbReference type="Pfam" id="PF25954">
    <property type="entry name" value="Beta-barrel_RND_2"/>
    <property type="match status" value="1"/>
</dbReference>
<dbReference type="Pfam" id="PF25973">
    <property type="entry name" value="BSH_CzcB"/>
    <property type="match status" value="1"/>
</dbReference>
<evidence type="ECO:0000313" key="7">
    <source>
        <dbReference type="Proteomes" id="UP000010798"/>
    </source>
</evidence>
<protein>
    <submittedName>
        <fullName evidence="6">RND family efflux transporter, MFP subunit</fullName>
    </submittedName>
</protein>
<dbReference type="KEGG" id="saci:Sinac_4583"/>
<comment type="similarity">
    <text evidence="1">Belongs to the membrane fusion protein (MFP) (TC 8.A.1) family.</text>
</comment>
<dbReference type="GO" id="GO:0016020">
    <property type="term" value="C:membrane"/>
    <property type="evidence" value="ECO:0007669"/>
    <property type="project" value="InterPro"/>
</dbReference>
<dbReference type="Gene3D" id="2.40.420.20">
    <property type="match status" value="1"/>
</dbReference>
<sequence length="452" mass="50195">MAISQTHPSLHPSERTEPSPPSSSPGRSSFPKFLKAALALALVGGLGYLASQYPEEARRLWHSVTGEGKPKSEHSPVKSVSTEPTGPWDGFVTVTDRALTAMGLATVEVEPQSKPIRLELLGTTAYMTDTLTKVRPMFKGRVDKVHVVIGQAVKQGEPLIELYSKDLAEAKSAYQVERIQWLYDKNLLNSREPLLKSHAISQQVYDETKNNEMKSRREYEVARDKLLIYGLSDAEVDEVDNEVGASKARVTLRSRADGFVIERDVVPGNLYDDNDTLLVIAPLDRLWVWGHVFESDLDLVKLGQSWEIRFPFLEHQLHGKVELISNRVDPDTHAVKIRTSIPNPGQQLKSDMLVRGMLEIPPVPGRTVIPRTALIVDDGRYCVFVRRPGEGGKYERRRVVVAQEKDDHVVIDHGLKVGETIVSVGALILAQIYEDSHGLESGAPSHENTGAD</sequence>
<proteinExistence type="inferred from homology"/>
<dbReference type="SUPFAM" id="SSF111369">
    <property type="entry name" value="HlyD-like secretion proteins"/>
    <property type="match status" value="1"/>
</dbReference>
<dbReference type="OrthoDB" id="252309at2"/>
<feature type="domain" description="CzcB-like barrel-sandwich hybrid" evidence="5">
    <location>
        <begin position="132"/>
        <end position="281"/>
    </location>
</feature>
<dbReference type="NCBIfam" id="TIGR01730">
    <property type="entry name" value="RND_mfp"/>
    <property type="match status" value="1"/>
</dbReference>
<dbReference type="HOGENOM" id="CLU_018816_13_3_0"/>
<dbReference type="eggNOG" id="COG0845">
    <property type="taxonomic scope" value="Bacteria"/>
</dbReference>
<dbReference type="Gene3D" id="2.40.50.100">
    <property type="match status" value="1"/>
</dbReference>
<feature type="region of interest" description="Disordered" evidence="3">
    <location>
        <begin position="65"/>
        <end position="89"/>
    </location>
</feature>
<gene>
    <name evidence="6" type="ordered locus">Sinac_4583</name>
</gene>
<organism evidence="6 7">
    <name type="scientific">Singulisphaera acidiphila (strain ATCC BAA-1392 / DSM 18658 / VKM B-2454 / MOB10)</name>
    <dbReference type="NCBI Taxonomy" id="886293"/>
    <lineage>
        <taxon>Bacteria</taxon>
        <taxon>Pseudomonadati</taxon>
        <taxon>Planctomycetota</taxon>
        <taxon>Planctomycetia</taxon>
        <taxon>Isosphaerales</taxon>
        <taxon>Isosphaeraceae</taxon>
        <taxon>Singulisphaera</taxon>
    </lineage>
</organism>
<evidence type="ECO:0000259" key="5">
    <source>
        <dbReference type="Pfam" id="PF25973"/>
    </source>
</evidence>
<evidence type="ECO:0000256" key="2">
    <source>
        <dbReference type="ARBA" id="ARBA00022448"/>
    </source>
</evidence>
<dbReference type="Proteomes" id="UP000010798">
    <property type="component" value="Chromosome"/>
</dbReference>
<accession>L0DJA3</accession>
<dbReference type="InterPro" id="IPR058647">
    <property type="entry name" value="BSH_CzcB-like"/>
</dbReference>
<dbReference type="RefSeq" id="WP_015247877.1">
    <property type="nucleotide sequence ID" value="NC_019892.1"/>
</dbReference>
<feature type="domain" description="CusB-like beta-barrel" evidence="4">
    <location>
        <begin position="286"/>
        <end position="358"/>
    </location>
</feature>
<dbReference type="Gene3D" id="2.40.30.170">
    <property type="match status" value="1"/>
</dbReference>
<name>L0DJA3_SINAD</name>
<dbReference type="AlphaFoldDB" id="L0DJA3"/>
<dbReference type="GO" id="GO:0022857">
    <property type="term" value="F:transmembrane transporter activity"/>
    <property type="evidence" value="ECO:0007669"/>
    <property type="project" value="InterPro"/>
</dbReference>
<keyword evidence="2" id="KW-0813">Transport</keyword>
<dbReference type="EMBL" id="CP003364">
    <property type="protein sequence ID" value="AGA28761.1"/>
    <property type="molecule type" value="Genomic_DNA"/>
</dbReference>
<evidence type="ECO:0000256" key="3">
    <source>
        <dbReference type="SAM" id="MobiDB-lite"/>
    </source>
</evidence>
<dbReference type="STRING" id="886293.Sinac_4583"/>
<dbReference type="PANTHER" id="PTHR30097">
    <property type="entry name" value="CATION EFFLUX SYSTEM PROTEIN CUSB"/>
    <property type="match status" value="1"/>
</dbReference>